<keyword evidence="10" id="KW-1185">Reference proteome</keyword>
<feature type="region of interest" description="Disordered" evidence="6">
    <location>
        <begin position="212"/>
        <end position="233"/>
    </location>
</feature>
<accession>V4B1P8</accession>
<dbReference type="STRING" id="225164.V4B1P8"/>
<evidence type="ECO:0000259" key="8">
    <source>
        <dbReference type="Pfam" id="PF02351"/>
    </source>
</evidence>
<keyword evidence="3 7" id="KW-0732">Signal</keyword>
<evidence type="ECO:0000256" key="1">
    <source>
        <dbReference type="ARBA" id="ARBA00004236"/>
    </source>
</evidence>
<sequence>MHVQRLVFGICALAGYIYCDIAIELCDTVRLSCSARDGCQMALTNFFVGCNDVIYGKGNKCTTKCEHALISLLSTEDKAGLAFMNCNCSGNALCEERKARVEVCTRVVLKSMTHLENKDHSISCNLAQWICEADTACLTALDYYAQHCSKLLLADKCTSRCNNSLQILYRQKNAKKLPNCYCDGKEEYDCYKLKYNTEKYCFHKEPNIPYVDNRSRKPSHSSHKNSGRKGNDL</sequence>
<reference evidence="9 10" key="1">
    <citation type="journal article" date="2013" name="Nature">
        <title>Insights into bilaterian evolution from three spiralian genomes.</title>
        <authorList>
            <person name="Simakov O."/>
            <person name="Marletaz F."/>
            <person name="Cho S.J."/>
            <person name="Edsinger-Gonzales E."/>
            <person name="Havlak P."/>
            <person name="Hellsten U."/>
            <person name="Kuo D.H."/>
            <person name="Larsson T."/>
            <person name="Lv J."/>
            <person name="Arendt D."/>
            <person name="Savage R."/>
            <person name="Osoegawa K."/>
            <person name="de Jong P."/>
            <person name="Grimwood J."/>
            <person name="Chapman J.A."/>
            <person name="Shapiro H."/>
            <person name="Aerts A."/>
            <person name="Otillar R.P."/>
            <person name="Terry A.Y."/>
            <person name="Boore J.L."/>
            <person name="Grigoriev I.V."/>
            <person name="Lindberg D.R."/>
            <person name="Seaver E.C."/>
            <person name="Weisblat D.A."/>
            <person name="Putnam N.H."/>
            <person name="Rokhsar D.S."/>
        </authorList>
    </citation>
    <scope>NUCLEOTIDE SEQUENCE [LARGE SCALE GENOMIC DNA]</scope>
</reference>
<feature type="chain" id="PRO_5004717377" description="GDNF/GAS1 domain-containing protein" evidence="7">
    <location>
        <begin position="20"/>
        <end position="233"/>
    </location>
</feature>
<evidence type="ECO:0000256" key="5">
    <source>
        <dbReference type="ARBA" id="ARBA00023180"/>
    </source>
</evidence>
<keyword evidence="4" id="KW-0472">Membrane</keyword>
<evidence type="ECO:0000313" key="9">
    <source>
        <dbReference type="EMBL" id="ESP01246.1"/>
    </source>
</evidence>
<dbReference type="CTD" id="20230746"/>
<dbReference type="Proteomes" id="UP000030746">
    <property type="component" value="Unassembled WGS sequence"/>
</dbReference>
<protein>
    <recommendedName>
        <fullName evidence="8">GDNF/GAS1 domain-containing protein</fullName>
    </recommendedName>
</protein>
<proteinExistence type="predicted"/>
<dbReference type="OMA" id="WQAIMNC"/>
<dbReference type="EMBL" id="KB200521">
    <property type="protein sequence ID" value="ESP01246.1"/>
    <property type="molecule type" value="Genomic_DNA"/>
</dbReference>
<feature type="domain" description="GDNF/GAS1" evidence="8">
    <location>
        <begin position="124"/>
        <end position="197"/>
    </location>
</feature>
<dbReference type="OrthoDB" id="5950623at2759"/>
<keyword evidence="2" id="KW-1003">Cell membrane</keyword>
<dbReference type="GeneID" id="20230746"/>
<gene>
    <name evidence="9" type="ORF">LOTGIDRAFT_111585</name>
</gene>
<dbReference type="PANTHER" id="PTHR16840:SF3">
    <property type="entry name" value="GROWTH ARREST-SPECIFIC PROTEIN 1"/>
    <property type="match status" value="1"/>
</dbReference>
<comment type="subcellular location">
    <subcellularLocation>
        <location evidence="1">Cell membrane</location>
    </subcellularLocation>
</comment>
<dbReference type="InterPro" id="IPR016017">
    <property type="entry name" value="GDNF/GAS1"/>
</dbReference>
<dbReference type="GO" id="GO:0005886">
    <property type="term" value="C:plasma membrane"/>
    <property type="evidence" value="ECO:0007669"/>
    <property type="project" value="UniProtKB-SubCell"/>
</dbReference>
<keyword evidence="5" id="KW-0325">Glycoprotein</keyword>
<evidence type="ECO:0000256" key="6">
    <source>
        <dbReference type="SAM" id="MobiDB-lite"/>
    </source>
</evidence>
<dbReference type="KEGG" id="lgi:LOTGIDRAFT_111585"/>
<name>V4B1P8_LOTGI</name>
<evidence type="ECO:0000256" key="3">
    <source>
        <dbReference type="ARBA" id="ARBA00022729"/>
    </source>
</evidence>
<evidence type="ECO:0000256" key="4">
    <source>
        <dbReference type="ARBA" id="ARBA00023136"/>
    </source>
</evidence>
<dbReference type="PANTHER" id="PTHR16840">
    <property type="entry name" value="GROWTH ARREST-SPECIFIC PROTEIN 1"/>
    <property type="match status" value="1"/>
</dbReference>
<evidence type="ECO:0000256" key="7">
    <source>
        <dbReference type="SAM" id="SignalP"/>
    </source>
</evidence>
<organism evidence="9 10">
    <name type="scientific">Lottia gigantea</name>
    <name type="common">Giant owl limpet</name>
    <dbReference type="NCBI Taxonomy" id="225164"/>
    <lineage>
        <taxon>Eukaryota</taxon>
        <taxon>Metazoa</taxon>
        <taxon>Spiralia</taxon>
        <taxon>Lophotrochozoa</taxon>
        <taxon>Mollusca</taxon>
        <taxon>Gastropoda</taxon>
        <taxon>Patellogastropoda</taxon>
        <taxon>Lottioidea</taxon>
        <taxon>Lottiidae</taxon>
        <taxon>Lottia</taxon>
    </lineage>
</organism>
<evidence type="ECO:0000256" key="2">
    <source>
        <dbReference type="ARBA" id="ARBA00022475"/>
    </source>
</evidence>
<dbReference type="HOGENOM" id="CLU_068697_2_0_1"/>
<dbReference type="AlphaFoldDB" id="V4B1P8"/>
<feature type="compositionally biased region" description="Basic residues" evidence="6">
    <location>
        <begin position="216"/>
        <end position="227"/>
    </location>
</feature>
<dbReference type="GO" id="GO:0051726">
    <property type="term" value="P:regulation of cell cycle"/>
    <property type="evidence" value="ECO:0007669"/>
    <property type="project" value="InterPro"/>
</dbReference>
<dbReference type="RefSeq" id="XP_009047880.1">
    <property type="nucleotide sequence ID" value="XM_009049632.1"/>
</dbReference>
<evidence type="ECO:0000313" key="10">
    <source>
        <dbReference type="Proteomes" id="UP000030746"/>
    </source>
</evidence>
<dbReference type="InterPro" id="IPR039596">
    <property type="entry name" value="GAS1"/>
</dbReference>
<feature type="signal peptide" evidence="7">
    <location>
        <begin position="1"/>
        <end position="19"/>
    </location>
</feature>
<dbReference type="Pfam" id="PF02351">
    <property type="entry name" value="GDNF"/>
    <property type="match status" value="1"/>
</dbReference>